<dbReference type="STRING" id="289377.HL41_09030"/>
<name>A0A075WV34_9BACT</name>
<dbReference type="InterPro" id="IPR051910">
    <property type="entry name" value="ComF/GntX_DNA_util-trans"/>
</dbReference>
<reference evidence="4 5" key="1">
    <citation type="journal article" date="2015" name="Genome Announc.">
        <title>Genome Sequence of a Sulfate-Reducing Thermophilic Bacterium, Thermodesulfobacterium commune DSM 2178T (Phylum Thermodesulfobacteria).</title>
        <authorList>
            <person name="Bhatnagar S."/>
            <person name="Badger J.H."/>
            <person name="Madupu R."/>
            <person name="Khouri H.M."/>
            <person name="O'Connor E.M."/>
            <person name="Robb F.T."/>
            <person name="Ward N.L."/>
            <person name="Eisen J.A."/>
        </authorList>
    </citation>
    <scope>NUCLEOTIDE SEQUENCE [LARGE SCALE GENOMIC DNA]</scope>
    <source>
        <strain evidence="4 5">DSM 2178</strain>
    </source>
</reference>
<proteinExistence type="inferred from homology"/>
<protein>
    <recommendedName>
        <fullName evidence="6">Phosphoribosyltransferase domain-containing protein</fullName>
    </recommendedName>
</protein>
<evidence type="ECO:0008006" key="6">
    <source>
        <dbReference type="Google" id="ProtNLM"/>
    </source>
</evidence>
<gene>
    <name evidence="4" type="ORF">HL41_09030</name>
</gene>
<dbReference type="InterPro" id="IPR000836">
    <property type="entry name" value="PRTase_dom"/>
</dbReference>
<evidence type="ECO:0000259" key="3">
    <source>
        <dbReference type="Pfam" id="PF18912"/>
    </source>
</evidence>
<feature type="domain" description="Phosphoribosyltransferase" evidence="2">
    <location>
        <begin position="193"/>
        <end position="233"/>
    </location>
</feature>
<evidence type="ECO:0000313" key="5">
    <source>
        <dbReference type="Proteomes" id="UP000028481"/>
    </source>
</evidence>
<dbReference type="Pfam" id="PF18912">
    <property type="entry name" value="DZR_2"/>
    <property type="match status" value="1"/>
</dbReference>
<feature type="domain" description="Double zinc ribbon" evidence="3">
    <location>
        <begin position="7"/>
        <end position="70"/>
    </location>
</feature>
<dbReference type="CDD" id="cd06223">
    <property type="entry name" value="PRTases_typeI"/>
    <property type="match status" value="1"/>
</dbReference>
<dbReference type="PaxDb" id="289377-HL41_09030"/>
<sequence length="237" mass="27509">MSLLNKVLDFFFPEFCEVCNHHLKPQEVFVCRRCLNTLPFLKLYCQRCGSLVSESLLEKGIDRIEYCSYCSQKNFYFDRVFALFQYKEPVSEWLVRIKFAQDFRLAFALGKLIRGFFSFLLSDVDMILPVPLSIERLRERGFNQSALLAWGFLGRKPFSEAIFRVKCTKPQTELTGKERWENVKGAFLAKDWIKEKKVLLIDDVMTTGATVNEAAKALKMKGAKEVYVLVVARNQLL</sequence>
<dbReference type="RefSeq" id="WP_038061965.1">
    <property type="nucleotide sequence ID" value="NZ_CP008796.1"/>
</dbReference>
<dbReference type="OrthoDB" id="9779910at2"/>
<dbReference type="HOGENOM" id="CLU_054549_1_1_0"/>
<evidence type="ECO:0000256" key="1">
    <source>
        <dbReference type="ARBA" id="ARBA00008007"/>
    </source>
</evidence>
<evidence type="ECO:0000259" key="2">
    <source>
        <dbReference type="Pfam" id="PF00156"/>
    </source>
</evidence>
<dbReference type="SUPFAM" id="SSF53271">
    <property type="entry name" value="PRTase-like"/>
    <property type="match status" value="1"/>
</dbReference>
<dbReference type="InterPro" id="IPR029057">
    <property type="entry name" value="PRTase-like"/>
</dbReference>
<keyword evidence="5" id="KW-1185">Reference proteome</keyword>
<organism evidence="4 5">
    <name type="scientific">Thermodesulfobacterium commune DSM 2178</name>
    <dbReference type="NCBI Taxonomy" id="289377"/>
    <lineage>
        <taxon>Bacteria</taxon>
        <taxon>Pseudomonadati</taxon>
        <taxon>Thermodesulfobacteriota</taxon>
        <taxon>Thermodesulfobacteria</taxon>
        <taxon>Thermodesulfobacteriales</taxon>
        <taxon>Thermodesulfobacteriaceae</taxon>
        <taxon>Thermodesulfobacterium</taxon>
    </lineage>
</organism>
<dbReference type="KEGG" id="tcm:HL41_09030"/>
<dbReference type="PANTHER" id="PTHR47505">
    <property type="entry name" value="DNA UTILIZATION PROTEIN YHGH"/>
    <property type="match status" value="1"/>
</dbReference>
<dbReference type="eggNOG" id="COG1040">
    <property type="taxonomic scope" value="Bacteria"/>
</dbReference>
<dbReference type="AlphaFoldDB" id="A0A075WV34"/>
<accession>A0A075WV34</accession>
<comment type="similarity">
    <text evidence="1">Belongs to the ComF/GntX family.</text>
</comment>
<dbReference type="Gene3D" id="3.40.50.2020">
    <property type="match status" value="1"/>
</dbReference>
<dbReference type="InterPro" id="IPR044005">
    <property type="entry name" value="DZR_2"/>
</dbReference>
<dbReference type="PANTHER" id="PTHR47505:SF1">
    <property type="entry name" value="DNA UTILIZATION PROTEIN YHGH"/>
    <property type="match status" value="1"/>
</dbReference>
<dbReference type="Proteomes" id="UP000028481">
    <property type="component" value="Chromosome"/>
</dbReference>
<dbReference type="EMBL" id="CP008796">
    <property type="protein sequence ID" value="AIH04771.1"/>
    <property type="molecule type" value="Genomic_DNA"/>
</dbReference>
<dbReference type="Pfam" id="PF00156">
    <property type="entry name" value="Pribosyltran"/>
    <property type="match status" value="1"/>
</dbReference>
<evidence type="ECO:0000313" key="4">
    <source>
        <dbReference type="EMBL" id="AIH04771.1"/>
    </source>
</evidence>